<dbReference type="InterPro" id="IPR016088">
    <property type="entry name" value="Chalcone_isomerase_3-sand"/>
</dbReference>
<evidence type="ECO:0000313" key="3">
    <source>
        <dbReference type="Proteomes" id="UP001165085"/>
    </source>
</evidence>
<keyword evidence="3" id="KW-1185">Reference proteome</keyword>
<name>A0A9W7C4G7_9STRA</name>
<dbReference type="Proteomes" id="UP001165085">
    <property type="component" value="Unassembled WGS sequence"/>
</dbReference>
<dbReference type="Gene3D" id="1.10.890.20">
    <property type="match status" value="1"/>
</dbReference>
<reference evidence="3" key="1">
    <citation type="journal article" date="2023" name="Commun. Biol.">
        <title>Genome analysis of Parmales, the sister group of diatoms, reveals the evolutionary specialization of diatoms from phago-mixotrophs to photoautotrophs.</title>
        <authorList>
            <person name="Ban H."/>
            <person name="Sato S."/>
            <person name="Yoshikawa S."/>
            <person name="Yamada K."/>
            <person name="Nakamura Y."/>
            <person name="Ichinomiya M."/>
            <person name="Sato N."/>
            <person name="Blanc-Mathieu R."/>
            <person name="Endo H."/>
            <person name="Kuwata A."/>
            <person name="Ogata H."/>
        </authorList>
    </citation>
    <scope>NUCLEOTIDE SEQUENCE [LARGE SCALE GENOMIC DNA]</scope>
    <source>
        <strain evidence="3">NIES 3701</strain>
    </source>
</reference>
<dbReference type="EMBL" id="BRXY01000503">
    <property type="protein sequence ID" value="GMH97855.1"/>
    <property type="molecule type" value="Genomic_DNA"/>
</dbReference>
<protein>
    <submittedName>
        <fullName evidence="2">Uncharacterized protein</fullName>
    </submittedName>
</protein>
<comment type="caution">
    <text evidence="2">The sequence shown here is derived from an EMBL/GenBank/DDBJ whole genome shotgun (WGS) entry which is preliminary data.</text>
</comment>
<dbReference type="GO" id="GO:0016872">
    <property type="term" value="F:intramolecular lyase activity"/>
    <property type="evidence" value="ECO:0007669"/>
    <property type="project" value="InterPro"/>
</dbReference>
<dbReference type="InterPro" id="IPR016089">
    <property type="entry name" value="Chalcone_isomerase_bundle_sf"/>
</dbReference>
<dbReference type="InterPro" id="IPR036298">
    <property type="entry name" value="Chalcone_isomerase_sf"/>
</dbReference>
<organism evidence="2 3">
    <name type="scientific">Triparma strigata</name>
    <dbReference type="NCBI Taxonomy" id="1606541"/>
    <lineage>
        <taxon>Eukaryota</taxon>
        <taxon>Sar</taxon>
        <taxon>Stramenopiles</taxon>
        <taxon>Ochrophyta</taxon>
        <taxon>Bolidophyceae</taxon>
        <taxon>Parmales</taxon>
        <taxon>Triparmaceae</taxon>
        <taxon>Triparma</taxon>
    </lineage>
</organism>
<dbReference type="SUPFAM" id="SSF54626">
    <property type="entry name" value="Chalcone isomerase"/>
    <property type="match status" value="1"/>
</dbReference>
<proteinExistence type="predicted"/>
<evidence type="ECO:0000313" key="2">
    <source>
        <dbReference type="EMBL" id="GMH97855.1"/>
    </source>
</evidence>
<feature type="chain" id="PRO_5040801959" evidence="1">
    <location>
        <begin position="28"/>
        <end position="751"/>
    </location>
</feature>
<dbReference type="OrthoDB" id="18193at2759"/>
<evidence type="ECO:0000256" key="1">
    <source>
        <dbReference type="SAM" id="SignalP"/>
    </source>
</evidence>
<feature type="signal peptide" evidence="1">
    <location>
        <begin position="1"/>
        <end position="27"/>
    </location>
</feature>
<sequence>MVLRPSSTRSSRLFILLLHIFSPLTSRLSLLTSSVLLPFPPSPSMRNSHVYWLQSPSGDCLSEDGWGSCDSEALWKTERDDKPTSDDMFNANPEEYMGVESYGELWRIRKYDPNEITTVKPRDERKGRVSRFLRALNSGLYRLPLPVNVSPLRSCLVLSRTQEVELGQCHRPGWLMQGDRLMYEGDGRGKRSILCVKGEGGCEKISFIPFKVERVKEKGTPPNFDTAPGADDETLKTVTSKINRTSERITMPSSLLHPPLDLHPPSLPPLKKEKFENKIHMIDMPVNPYSVSSGNYVDPLTSLTYPVHRNGESLVGVGQYYRTILRIKVYGVALYVKGEEVMGDESMKKFAGRSKEDLRSDESFYKCLRNMACDEESLGGRDGFARTIMLKLNMQLSTDTMRSSLEADWELLSAEHKRAMTESSFRPRPAGKKVLEDLKEGRSMCTCGQIAPVQYEKADKECCARGTELSFGWKGDEVVVRLNGEFVDSFNDASMAKGIFYEYMRGDDPISPDAREHFPDGFPSILAPLTQFSPEKTPKFMTNSKMMAEKPTSNGKKENNNMVKMLAANLSERAAGAREATQQGLKNALFHIQRPKATLSAVAGSIHSNAEDAVSQARGNIERVAGEIERLVFKKKSNSKEGTDQEVVKEEEELVEEENNSTVVYAVHLYLILLLMVSLPMGSFPSGGDKRLLRRRPTRRRRTTPTLLQTVSPHTLSMIEEGVELKRGRGLSIADEKEAVPKMRKSLSYYL</sequence>
<keyword evidence="1" id="KW-0732">Signal</keyword>
<gene>
    <name evidence="2" type="ORF">TrST_g11247</name>
</gene>
<dbReference type="Gene3D" id="3.50.70.10">
    <property type="match status" value="1"/>
</dbReference>
<dbReference type="AlphaFoldDB" id="A0A9W7C4G7"/>
<accession>A0A9W7C4G7</accession>